<accession>A0A1E3QMX4</accession>
<dbReference type="RefSeq" id="XP_018983770.1">
    <property type="nucleotide sequence ID" value="XM_019129468.1"/>
</dbReference>
<organism evidence="1 2">
    <name type="scientific">Babjeviella inositovora NRRL Y-12698</name>
    <dbReference type="NCBI Taxonomy" id="984486"/>
    <lineage>
        <taxon>Eukaryota</taxon>
        <taxon>Fungi</taxon>
        <taxon>Dikarya</taxon>
        <taxon>Ascomycota</taxon>
        <taxon>Saccharomycotina</taxon>
        <taxon>Pichiomycetes</taxon>
        <taxon>Serinales incertae sedis</taxon>
        <taxon>Babjeviella</taxon>
    </lineage>
</organism>
<keyword evidence="2" id="KW-1185">Reference proteome</keyword>
<sequence>MHQTQFLLSPYVCHFTSPTHLLDPPSWCWKLPPLLYFVPPFTCRAGKREHADEKFMGKDFFS</sequence>
<dbReference type="EMBL" id="KV454435">
    <property type="protein sequence ID" value="ODQ78442.1"/>
    <property type="molecule type" value="Genomic_DNA"/>
</dbReference>
<reference evidence="2" key="1">
    <citation type="submission" date="2016-05" db="EMBL/GenBank/DDBJ databases">
        <title>Comparative genomics of biotechnologically important yeasts.</title>
        <authorList>
            <consortium name="DOE Joint Genome Institute"/>
            <person name="Riley R."/>
            <person name="Haridas S."/>
            <person name="Wolfe K.H."/>
            <person name="Lopes M.R."/>
            <person name="Hittinger C.T."/>
            <person name="Goker M."/>
            <person name="Salamov A."/>
            <person name="Wisecaver J."/>
            <person name="Long T.M."/>
            <person name="Aerts A.L."/>
            <person name="Barry K."/>
            <person name="Choi C."/>
            <person name="Clum A."/>
            <person name="Coughlan A.Y."/>
            <person name="Deshpande S."/>
            <person name="Douglass A.P."/>
            <person name="Hanson S.J."/>
            <person name="Klenk H.-P."/>
            <person name="Labutti K."/>
            <person name="Lapidus A."/>
            <person name="Lindquist E."/>
            <person name="Lipzen A."/>
            <person name="Meier-Kolthoff J.P."/>
            <person name="Ohm R.A."/>
            <person name="Otillar R.P."/>
            <person name="Pangilinan J."/>
            <person name="Peng Y."/>
            <person name="Rokas A."/>
            <person name="Rosa C.A."/>
            <person name="Scheuner C."/>
            <person name="Sibirny A.A."/>
            <person name="Slot J.C."/>
            <person name="Stielow J.B."/>
            <person name="Sun H."/>
            <person name="Kurtzman C.P."/>
            <person name="Blackwell M."/>
            <person name="Grigoriev I.V."/>
            <person name="Jeffries T.W."/>
        </authorList>
    </citation>
    <scope>NUCLEOTIDE SEQUENCE [LARGE SCALE GENOMIC DNA]</scope>
    <source>
        <strain evidence="2">NRRL Y-12698</strain>
    </source>
</reference>
<proteinExistence type="predicted"/>
<dbReference type="Proteomes" id="UP000094336">
    <property type="component" value="Unassembled WGS sequence"/>
</dbReference>
<evidence type="ECO:0000313" key="2">
    <source>
        <dbReference type="Proteomes" id="UP000094336"/>
    </source>
</evidence>
<evidence type="ECO:0000313" key="1">
    <source>
        <dbReference type="EMBL" id="ODQ78442.1"/>
    </source>
</evidence>
<dbReference type="AlphaFoldDB" id="A0A1E3QMX4"/>
<dbReference type="GeneID" id="30147321"/>
<protein>
    <submittedName>
        <fullName evidence="1">Uncharacterized protein</fullName>
    </submittedName>
</protein>
<gene>
    <name evidence="1" type="ORF">BABINDRAFT_162665</name>
</gene>
<name>A0A1E3QMX4_9ASCO</name>